<organism evidence="1 2">
    <name type="scientific">Methanosarcina spelaei</name>
    <dbReference type="NCBI Taxonomy" id="1036679"/>
    <lineage>
        <taxon>Archaea</taxon>
        <taxon>Methanobacteriati</taxon>
        <taxon>Methanobacteriota</taxon>
        <taxon>Stenosarchaea group</taxon>
        <taxon>Methanomicrobia</taxon>
        <taxon>Methanosarcinales</taxon>
        <taxon>Methanosarcinaceae</taxon>
        <taxon>Methanosarcina</taxon>
    </lineage>
</organism>
<comment type="caution">
    <text evidence="1">The sequence shown here is derived from an EMBL/GenBank/DDBJ whole genome shotgun (WGS) entry which is preliminary data.</text>
</comment>
<reference evidence="1 2" key="1">
    <citation type="journal article" date="2017" name="BMC Genomics">
        <title>Genomic analysis of methanogenic archaea reveals a shift towards energy conservation.</title>
        <authorList>
            <person name="Gilmore S.P."/>
            <person name="Henske J.K."/>
            <person name="Sexton J.A."/>
            <person name="Solomon K.V."/>
            <person name="Seppala S."/>
            <person name="Yoo J.I."/>
            <person name="Huyett L.M."/>
            <person name="Pressman A."/>
            <person name="Cogan J.Z."/>
            <person name="Kivenson V."/>
            <person name="Peng X."/>
            <person name="Tan Y."/>
            <person name="Valentine D.L."/>
            <person name="O'Malley M.A."/>
        </authorList>
    </citation>
    <scope>NUCLEOTIDE SEQUENCE [LARGE SCALE GENOMIC DNA]</scope>
    <source>
        <strain evidence="1 2">MC-15</strain>
    </source>
</reference>
<keyword evidence="2" id="KW-1185">Reference proteome</keyword>
<dbReference type="Proteomes" id="UP000218164">
    <property type="component" value="Unassembled WGS sequence"/>
</dbReference>
<gene>
    <name evidence="1" type="ORF">ASJ81_19790</name>
</gene>
<dbReference type="AlphaFoldDB" id="A0A2A2HTD0"/>
<protein>
    <submittedName>
        <fullName evidence="1">Uncharacterized protein</fullName>
    </submittedName>
</protein>
<sequence length="74" mass="8458">MRRRDSSLESQRRSPVLLGWCRYAGLLESRSSYPNCGNRSRPGREQTYCGQLSLAGLRGGEEVPVYWYLQDSTT</sequence>
<accession>A0A2A2HTD0</accession>
<evidence type="ECO:0000313" key="2">
    <source>
        <dbReference type="Proteomes" id="UP000218164"/>
    </source>
</evidence>
<name>A0A2A2HTD0_9EURY</name>
<dbReference type="EMBL" id="LMVP01000186">
    <property type="protein sequence ID" value="PAV12751.1"/>
    <property type="molecule type" value="Genomic_DNA"/>
</dbReference>
<proteinExistence type="predicted"/>
<evidence type="ECO:0000313" key="1">
    <source>
        <dbReference type="EMBL" id="PAV12751.1"/>
    </source>
</evidence>